<dbReference type="OrthoDB" id="7030694at2"/>
<gene>
    <name evidence="1" type="ORF">FEM01_03190</name>
</gene>
<protein>
    <submittedName>
        <fullName evidence="1">DASH complex subunit Dad3</fullName>
    </submittedName>
</protein>
<comment type="caution">
    <text evidence="1">The sequence shown here is derived from an EMBL/GenBank/DDBJ whole genome shotgun (WGS) entry which is preliminary data.</text>
</comment>
<reference evidence="1 2" key="1">
    <citation type="submission" date="2019-05" db="EMBL/GenBank/DDBJ databases">
        <title>Pseudomonas sp. SC006 isolated from lettuce that can produce HBGAs.</title>
        <authorList>
            <person name="Wang D."/>
            <person name="Liao N."/>
            <person name="Liu D."/>
            <person name="Zhang Z."/>
            <person name="Zou S."/>
        </authorList>
    </citation>
    <scope>NUCLEOTIDE SEQUENCE [LARGE SCALE GENOMIC DNA]</scope>
    <source>
        <strain evidence="1 2">SC006</strain>
    </source>
</reference>
<organism evidence="1 2">
    <name type="scientific">Pseudomonas mosselii</name>
    <dbReference type="NCBI Taxonomy" id="78327"/>
    <lineage>
        <taxon>Bacteria</taxon>
        <taxon>Pseudomonadati</taxon>
        <taxon>Pseudomonadota</taxon>
        <taxon>Gammaproteobacteria</taxon>
        <taxon>Pseudomonadales</taxon>
        <taxon>Pseudomonadaceae</taxon>
        <taxon>Pseudomonas</taxon>
    </lineage>
</organism>
<keyword evidence="2" id="KW-1185">Reference proteome</keyword>
<dbReference type="EMBL" id="VAUO01000001">
    <property type="protein sequence ID" value="TLP65195.1"/>
    <property type="molecule type" value="Genomic_DNA"/>
</dbReference>
<sequence>MRIQLSLSDRAVRDAKAYMANPDPEHAIESLIDSYGVLVADIRKLRSRVRQLDDESAELDGLVEKLRSVAALIQDL</sequence>
<name>A0A5R8ZIK4_9PSED</name>
<accession>A0A5R8ZIK4</accession>
<dbReference type="Proteomes" id="UP000309819">
    <property type="component" value="Unassembled WGS sequence"/>
</dbReference>
<proteinExistence type="predicted"/>
<evidence type="ECO:0000313" key="1">
    <source>
        <dbReference type="EMBL" id="TLP65195.1"/>
    </source>
</evidence>
<dbReference type="RefSeq" id="WP_138217818.1">
    <property type="nucleotide sequence ID" value="NZ_CP133092.1"/>
</dbReference>
<evidence type="ECO:0000313" key="2">
    <source>
        <dbReference type="Proteomes" id="UP000309819"/>
    </source>
</evidence>
<dbReference type="AlphaFoldDB" id="A0A5R8ZIK4"/>